<name>A0A3B1ALW2_9ZZZZ</name>
<dbReference type="InterPro" id="IPR041682">
    <property type="entry name" value="AAA_14"/>
</dbReference>
<sequence length="396" mass="45417">MIFRDISTRIQRITKQFPAVILTGARQTGKTTLLKTTFPSHNYVSLDLPSLAEQAEKNPTEFLAAHPPPVIIDEIQYAPAIFRHIKQVVDRDRGQMGQFLLTGSQKFSLMREVSDSLAGRCVWLELETCSYQEISQSVSNFDHNDLPHLLCRGQYPELWRVRNMDKGDYYRSYVATYLERDVRQLLRVTSLRDFERFIRILASRSGQILNKSDVAKDVGVSVKAIGSWISVLEASNIIHLLEPFFQNFGKRIAKSPKVYFNDTGLLAFLLGISEENLINSPFLGMLWETFIFSELRKRNAIKQNPVNLWFYRDQFANEIDFVLESGGTLSFMEVKWSENPGQRAMQTIKKIDGDLERSPTFRAGIHFLLSRTPACYSRPEGRVINLKALDEVFTST</sequence>
<dbReference type="InterPro" id="IPR025420">
    <property type="entry name" value="DUF4143"/>
</dbReference>
<dbReference type="Pfam" id="PF13173">
    <property type="entry name" value="AAA_14"/>
    <property type="match status" value="1"/>
</dbReference>
<dbReference type="EMBL" id="UOFX01000020">
    <property type="protein sequence ID" value="VAX06889.1"/>
    <property type="molecule type" value="Genomic_DNA"/>
</dbReference>
<evidence type="ECO:0000313" key="3">
    <source>
        <dbReference type="EMBL" id="VAX06889.1"/>
    </source>
</evidence>
<dbReference type="PANTHER" id="PTHR43566:SF2">
    <property type="entry name" value="DUF4143 DOMAIN-CONTAINING PROTEIN"/>
    <property type="match status" value="1"/>
</dbReference>
<evidence type="ECO:0000259" key="2">
    <source>
        <dbReference type="Pfam" id="PF13635"/>
    </source>
</evidence>
<proteinExistence type="predicted"/>
<dbReference type="AlphaFoldDB" id="A0A3B1ALW2"/>
<dbReference type="PANTHER" id="PTHR43566">
    <property type="entry name" value="CONSERVED PROTEIN"/>
    <property type="match status" value="1"/>
</dbReference>
<reference evidence="3" key="1">
    <citation type="submission" date="2018-06" db="EMBL/GenBank/DDBJ databases">
        <authorList>
            <person name="Zhirakovskaya E."/>
        </authorList>
    </citation>
    <scope>NUCLEOTIDE SEQUENCE</scope>
</reference>
<feature type="domain" description="AAA" evidence="1">
    <location>
        <begin position="17"/>
        <end position="134"/>
    </location>
</feature>
<feature type="domain" description="DUF4143" evidence="2">
    <location>
        <begin position="179"/>
        <end position="337"/>
    </location>
</feature>
<accession>A0A3B1ALW2</accession>
<dbReference type="SUPFAM" id="SSF52540">
    <property type="entry name" value="P-loop containing nucleoside triphosphate hydrolases"/>
    <property type="match status" value="1"/>
</dbReference>
<dbReference type="InterPro" id="IPR027417">
    <property type="entry name" value="P-loop_NTPase"/>
</dbReference>
<evidence type="ECO:0000259" key="1">
    <source>
        <dbReference type="Pfam" id="PF13173"/>
    </source>
</evidence>
<protein>
    <submittedName>
        <fullName evidence="3">ATPase component BioM of energizing module of biotin ECF transporter</fullName>
    </submittedName>
</protein>
<gene>
    <name evidence="3" type="ORF">MNBD_GAMMA26-1956</name>
</gene>
<dbReference type="Pfam" id="PF13635">
    <property type="entry name" value="DUF4143"/>
    <property type="match status" value="1"/>
</dbReference>
<organism evidence="3">
    <name type="scientific">hydrothermal vent metagenome</name>
    <dbReference type="NCBI Taxonomy" id="652676"/>
    <lineage>
        <taxon>unclassified sequences</taxon>
        <taxon>metagenomes</taxon>
        <taxon>ecological metagenomes</taxon>
    </lineage>
</organism>